<keyword evidence="2" id="KW-1185">Reference proteome</keyword>
<dbReference type="Proteomes" id="UP000053825">
    <property type="component" value="Unassembled WGS sequence"/>
</dbReference>
<evidence type="ECO:0000313" key="1">
    <source>
        <dbReference type="EMBL" id="KOC67884.1"/>
    </source>
</evidence>
<dbReference type="AlphaFoldDB" id="A0A0L7RAK9"/>
<gene>
    <name evidence="1" type="ORF">WH47_12214</name>
</gene>
<evidence type="ECO:0000313" key="2">
    <source>
        <dbReference type="Proteomes" id="UP000053825"/>
    </source>
</evidence>
<protein>
    <submittedName>
        <fullName evidence="1">Uncharacterized protein</fullName>
    </submittedName>
</protein>
<reference evidence="1 2" key="1">
    <citation type="submission" date="2015-07" db="EMBL/GenBank/DDBJ databases">
        <title>The genome of Habropoda laboriosa.</title>
        <authorList>
            <person name="Pan H."/>
            <person name="Kapheim K."/>
        </authorList>
    </citation>
    <scope>NUCLEOTIDE SEQUENCE [LARGE SCALE GENOMIC DNA]</scope>
    <source>
        <strain evidence="1">0110345459</strain>
    </source>
</reference>
<organism evidence="1 2">
    <name type="scientific">Habropoda laboriosa</name>
    <dbReference type="NCBI Taxonomy" id="597456"/>
    <lineage>
        <taxon>Eukaryota</taxon>
        <taxon>Metazoa</taxon>
        <taxon>Ecdysozoa</taxon>
        <taxon>Arthropoda</taxon>
        <taxon>Hexapoda</taxon>
        <taxon>Insecta</taxon>
        <taxon>Pterygota</taxon>
        <taxon>Neoptera</taxon>
        <taxon>Endopterygota</taxon>
        <taxon>Hymenoptera</taxon>
        <taxon>Apocrita</taxon>
        <taxon>Aculeata</taxon>
        <taxon>Apoidea</taxon>
        <taxon>Anthophila</taxon>
        <taxon>Apidae</taxon>
        <taxon>Habropoda</taxon>
    </lineage>
</organism>
<sequence>MQSSDFIRNRKLNLNFAPNFQIKEKFKLFVPVAVFKQKENRETYRNTLTKTINDPV</sequence>
<accession>A0A0L7RAK9</accession>
<dbReference type="EMBL" id="KQ414618">
    <property type="protein sequence ID" value="KOC67884.1"/>
    <property type="molecule type" value="Genomic_DNA"/>
</dbReference>
<proteinExistence type="predicted"/>
<name>A0A0L7RAK9_9HYME</name>